<organism evidence="7 8">
    <name type="scientific">Penicillium diatomitis</name>
    <dbReference type="NCBI Taxonomy" id="2819901"/>
    <lineage>
        <taxon>Eukaryota</taxon>
        <taxon>Fungi</taxon>
        <taxon>Dikarya</taxon>
        <taxon>Ascomycota</taxon>
        <taxon>Pezizomycotina</taxon>
        <taxon>Eurotiomycetes</taxon>
        <taxon>Eurotiomycetidae</taxon>
        <taxon>Eurotiales</taxon>
        <taxon>Aspergillaceae</taxon>
        <taxon>Penicillium</taxon>
    </lineage>
</organism>
<dbReference type="PANTHER" id="PTHR12483:SF73">
    <property type="entry name" value="COPPER TRANSPORT PROTEIN CTR3"/>
    <property type="match status" value="1"/>
</dbReference>
<dbReference type="GO" id="GO:0005375">
    <property type="term" value="F:copper ion transmembrane transporter activity"/>
    <property type="evidence" value="ECO:0007669"/>
    <property type="project" value="UniProtKB-UniRule"/>
</dbReference>
<keyword evidence="6" id="KW-0813">Transport</keyword>
<evidence type="ECO:0000256" key="3">
    <source>
        <dbReference type="ARBA" id="ARBA00022692"/>
    </source>
</evidence>
<evidence type="ECO:0000256" key="6">
    <source>
        <dbReference type="RuleBase" id="RU367022"/>
    </source>
</evidence>
<dbReference type="InterPro" id="IPR007274">
    <property type="entry name" value="Cop_transporter"/>
</dbReference>
<evidence type="ECO:0000256" key="5">
    <source>
        <dbReference type="ARBA" id="ARBA00023136"/>
    </source>
</evidence>
<comment type="caution">
    <text evidence="7">The sequence shown here is derived from an EMBL/GenBank/DDBJ whole genome shotgun (WGS) entry which is preliminary data.</text>
</comment>
<name>A0A9W9XGP1_9EURO</name>
<feature type="transmembrane region" description="Helical" evidence="6">
    <location>
        <begin position="63"/>
        <end position="80"/>
    </location>
</feature>
<keyword evidence="4 6" id="KW-1133">Transmembrane helix</keyword>
<comment type="similarity">
    <text evidence="2 6">Belongs to the copper transporter (Ctr) (TC 1.A.56) family. SLC31A subfamily.</text>
</comment>
<evidence type="ECO:0000313" key="7">
    <source>
        <dbReference type="EMBL" id="KAJ5492647.1"/>
    </source>
</evidence>
<dbReference type="AlphaFoldDB" id="A0A9W9XGP1"/>
<keyword evidence="5 6" id="KW-0472">Membrane</keyword>
<evidence type="ECO:0000256" key="4">
    <source>
        <dbReference type="ARBA" id="ARBA00022989"/>
    </source>
</evidence>
<accession>A0A9W9XGP1</accession>
<dbReference type="GO" id="GO:0016020">
    <property type="term" value="C:membrane"/>
    <property type="evidence" value="ECO:0007669"/>
    <property type="project" value="UniProtKB-SubCell"/>
</dbReference>
<keyword evidence="6" id="KW-0406">Ion transport</keyword>
<comment type="subcellular location">
    <subcellularLocation>
        <location evidence="1 6">Membrane</location>
        <topology evidence="1 6">Multi-pass membrane protein</topology>
    </subcellularLocation>
</comment>
<protein>
    <recommendedName>
        <fullName evidence="6">Copper transport protein</fullName>
    </recommendedName>
</protein>
<dbReference type="EMBL" id="JAPWDQ010000002">
    <property type="protein sequence ID" value="KAJ5492647.1"/>
    <property type="molecule type" value="Genomic_DNA"/>
</dbReference>
<proteinExistence type="inferred from homology"/>
<dbReference type="PANTHER" id="PTHR12483">
    <property type="entry name" value="SOLUTE CARRIER FAMILY 31 COPPER TRANSPORTERS"/>
    <property type="match status" value="1"/>
</dbReference>
<sequence>MASFSSMSMPDLPAMTAMPSGLGFMNTSSMGMPDMPDMPLNGSAPPAMPGMDGMDMSCRISMLWNWFTIDACFLSSTWHIRSKGAFAGSCIGVILLVISLEFLRRLGREFDAFILRRAHQRQSTLDGSPYKGQTTGYIKSNIPIGRSRRYQVDGFWCCHGCFLWGLRSTENGSASRQSHEAVISYRPSPLEQIIRALLHTVQFAVAYIIMLLAMYFNGYIIICIFIGAFLGALVFSWQPLSLSHE</sequence>
<keyword evidence="3 6" id="KW-0812">Transmembrane</keyword>
<keyword evidence="6" id="KW-0187">Copper transport</keyword>
<evidence type="ECO:0000256" key="1">
    <source>
        <dbReference type="ARBA" id="ARBA00004141"/>
    </source>
</evidence>
<keyword evidence="6" id="KW-0186">Copper</keyword>
<feature type="transmembrane region" description="Helical" evidence="6">
    <location>
        <begin position="219"/>
        <end position="237"/>
    </location>
</feature>
<dbReference type="Proteomes" id="UP001148312">
    <property type="component" value="Unassembled WGS sequence"/>
</dbReference>
<dbReference type="GeneID" id="81621245"/>
<evidence type="ECO:0000313" key="8">
    <source>
        <dbReference type="Proteomes" id="UP001148312"/>
    </source>
</evidence>
<feature type="transmembrane region" description="Helical" evidence="6">
    <location>
        <begin position="86"/>
        <end position="103"/>
    </location>
</feature>
<reference evidence="7" key="2">
    <citation type="journal article" date="2023" name="IMA Fungus">
        <title>Comparative genomic study of the Penicillium genus elucidates a diverse pangenome and 15 lateral gene transfer events.</title>
        <authorList>
            <person name="Petersen C."/>
            <person name="Sorensen T."/>
            <person name="Nielsen M.R."/>
            <person name="Sondergaard T.E."/>
            <person name="Sorensen J.L."/>
            <person name="Fitzpatrick D.A."/>
            <person name="Frisvad J.C."/>
            <person name="Nielsen K.L."/>
        </authorList>
    </citation>
    <scope>NUCLEOTIDE SEQUENCE</scope>
    <source>
        <strain evidence="7">IBT 30728</strain>
    </source>
</reference>
<reference evidence="7" key="1">
    <citation type="submission" date="2022-12" db="EMBL/GenBank/DDBJ databases">
        <authorList>
            <person name="Petersen C."/>
        </authorList>
    </citation>
    <scope>NUCLEOTIDE SEQUENCE</scope>
    <source>
        <strain evidence="7">IBT 30728</strain>
    </source>
</reference>
<keyword evidence="8" id="KW-1185">Reference proteome</keyword>
<evidence type="ECO:0000256" key="2">
    <source>
        <dbReference type="ARBA" id="ARBA00006921"/>
    </source>
</evidence>
<gene>
    <name evidence="7" type="ORF">N7539_001393</name>
</gene>
<dbReference type="RefSeq" id="XP_056793027.1">
    <property type="nucleotide sequence ID" value="XM_056930996.1"/>
</dbReference>
<dbReference type="Pfam" id="PF04145">
    <property type="entry name" value="Ctr"/>
    <property type="match status" value="1"/>
</dbReference>